<evidence type="ECO:0000313" key="6">
    <source>
        <dbReference type="Proteomes" id="UP000245695"/>
    </source>
</evidence>
<dbReference type="AlphaFoldDB" id="A0A2P2BRU1"/>
<gene>
    <name evidence="5" type="ORF">FRIFI_1547</name>
</gene>
<protein>
    <submittedName>
        <fullName evidence="5">2-keto-3-deoxygluconate kinase</fullName>
    </submittedName>
</protein>
<sequence length="339" mass="37903">MSEANNKKVLGFGEVMLRLIPPNNKKIIQSNSFEAIYGGGEANVIASLSCFGHKTKFATKLPDNSLGDKVIRDLKGFDIDTSSVVRGEGRLGIYFSEIGHGYRSTEVIYDRKYSAISMANKEEFDIKSMLKDVSLVHMSGITPALSKELYNLVIDIAKHCKQNGILVSLDSNYRAKLWSLEEAKGFLEKVLPYVDIAFLGKLDMTNILKYKDNDLDFEDSLKDLYKELFKNYPNIKYVACTKRSVHSINENSLKGYIFDGKDIYISNEYTFDILDRVGGGDAFTAGILHGVINNMDSKKTVEFGVCASALKHSIRGDINLVDEECVISLIDKGLQNIKR</sequence>
<accession>A0A2P2BRU1</accession>
<keyword evidence="6" id="KW-1185">Reference proteome</keyword>
<dbReference type="InterPro" id="IPR029056">
    <property type="entry name" value="Ribokinase-like"/>
</dbReference>
<keyword evidence="3 5" id="KW-0418">Kinase</keyword>
<evidence type="ECO:0000259" key="4">
    <source>
        <dbReference type="Pfam" id="PF00294"/>
    </source>
</evidence>
<organism evidence="5 6">
    <name type="scientific">Romboutsia hominis</name>
    <dbReference type="NCBI Taxonomy" id="1507512"/>
    <lineage>
        <taxon>Bacteria</taxon>
        <taxon>Bacillati</taxon>
        <taxon>Bacillota</taxon>
        <taxon>Clostridia</taxon>
        <taxon>Peptostreptococcales</taxon>
        <taxon>Peptostreptococcaceae</taxon>
        <taxon>Romboutsia</taxon>
    </lineage>
</organism>
<dbReference type="RefSeq" id="WP_166505521.1">
    <property type="nucleotide sequence ID" value="NZ_LN650648.1"/>
</dbReference>
<dbReference type="GO" id="GO:0016301">
    <property type="term" value="F:kinase activity"/>
    <property type="evidence" value="ECO:0007669"/>
    <property type="project" value="UniProtKB-KW"/>
</dbReference>
<dbReference type="Pfam" id="PF00294">
    <property type="entry name" value="PfkB"/>
    <property type="match status" value="1"/>
</dbReference>
<dbReference type="CDD" id="cd01166">
    <property type="entry name" value="KdgK"/>
    <property type="match status" value="1"/>
</dbReference>
<evidence type="ECO:0000256" key="1">
    <source>
        <dbReference type="ARBA" id="ARBA00010688"/>
    </source>
</evidence>
<evidence type="ECO:0000313" key="5">
    <source>
        <dbReference type="EMBL" id="CEI73081.1"/>
    </source>
</evidence>
<dbReference type="EMBL" id="LN650648">
    <property type="protein sequence ID" value="CEI73081.1"/>
    <property type="molecule type" value="Genomic_DNA"/>
</dbReference>
<dbReference type="InterPro" id="IPR011611">
    <property type="entry name" value="PfkB_dom"/>
</dbReference>
<comment type="similarity">
    <text evidence="1">Belongs to the carbohydrate kinase PfkB family.</text>
</comment>
<evidence type="ECO:0000256" key="3">
    <source>
        <dbReference type="ARBA" id="ARBA00022777"/>
    </source>
</evidence>
<dbReference type="InterPro" id="IPR052700">
    <property type="entry name" value="Carb_kinase_PfkB-like"/>
</dbReference>
<feature type="domain" description="Carbohydrate kinase PfkB" evidence="4">
    <location>
        <begin position="7"/>
        <end position="319"/>
    </location>
</feature>
<evidence type="ECO:0000256" key="2">
    <source>
        <dbReference type="ARBA" id="ARBA00022679"/>
    </source>
</evidence>
<reference evidence="5 6" key="1">
    <citation type="submission" date="2014-09" db="EMBL/GenBank/DDBJ databases">
        <authorList>
            <person name="Hornung B.V."/>
        </authorList>
    </citation>
    <scope>NUCLEOTIDE SEQUENCE [LARGE SCALE GENOMIC DNA]</scope>
    <source>
        <strain evidence="5 6">FRIFI</strain>
    </source>
</reference>
<dbReference type="SUPFAM" id="SSF53613">
    <property type="entry name" value="Ribokinase-like"/>
    <property type="match status" value="1"/>
</dbReference>
<dbReference type="PANTHER" id="PTHR43320:SF2">
    <property type="entry name" value="2-DEHYDRO-3-DEOXYGLUCONOKINASE_2-DEHYDRO-3-DEOXYGALACTONOKINASE"/>
    <property type="match status" value="1"/>
</dbReference>
<dbReference type="Gene3D" id="3.40.1190.20">
    <property type="match status" value="1"/>
</dbReference>
<dbReference type="KEGG" id="rhom:FRIFI_1547"/>
<proteinExistence type="inferred from homology"/>
<name>A0A2P2BRU1_9FIRM</name>
<dbReference type="Proteomes" id="UP000245695">
    <property type="component" value="Chromosome 1"/>
</dbReference>
<keyword evidence="2" id="KW-0808">Transferase</keyword>
<dbReference type="PANTHER" id="PTHR43320">
    <property type="entry name" value="SUGAR KINASE"/>
    <property type="match status" value="1"/>
</dbReference>